<proteinExistence type="predicted"/>
<dbReference type="AlphaFoldDB" id="A0A177NNA9"/>
<dbReference type="RefSeq" id="WP_066978621.1">
    <property type="nucleotide sequence ID" value="NZ_LUUI01000066.1"/>
</dbReference>
<sequence>MATHHASSNEVVDLATWAEDVPNEKSKVIMKTNDMELVRLALAAGKEFADHKVSGPIVVHCISGKIEFVAMQTTQSLTPGQLVYLMPDEPHAVKAVLDSVVLLTIIFKA</sequence>
<reference evidence="1 2" key="1">
    <citation type="submission" date="2016-03" db="EMBL/GenBank/DDBJ databases">
        <authorList>
            <person name="Ploux O."/>
        </authorList>
    </citation>
    <scope>NUCLEOTIDE SEQUENCE [LARGE SCALE GENOMIC DNA]</scope>
    <source>
        <strain evidence="1 2">R-45370</strain>
    </source>
</reference>
<gene>
    <name evidence="1" type="ORF">A1359_03910</name>
</gene>
<accession>A0A177NNA9</accession>
<evidence type="ECO:0000313" key="1">
    <source>
        <dbReference type="EMBL" id="OAI19445.1"/>
    </source>
</evidence>
<protein>
    <submittedName>
        <fullName evidence="1">Cupin 2 conserved barrel domain protein</fullName>
    </submittedName>
</protein>
<keyword evidence="2" id="KW-1185">Reference proteome</keyword>
<dbReference type="STRING" id="980561.A1359_03910"/>
<comment type="caution">
    <text evidence="1">The sequence shown here is derived from an EMBL/GenBank/DDBJ whole genome shotgun (WGS) entry which is preliminary data.</text>
</comment>
<name>A0A177NNA9_9GAMM</name>
<dbReference type="Gene3D" id="2.60.120.10">
    <property type="entry name" value="Jelly Rolls"/>
    <property type="match status" value="1"/>
</dbReference>
<organism evidence="1 2">
    <name type="scientific">Methylomonas lenta</name>
    <dbReference type="NCBI Taxonomy" id="980561"/>
    <lineage>
        <taxon>Bacteria</taxon>
        <taxon>Pseudomonadati</taxon>
        <taxon>Pseudomonadota</taxon>
        <taxon>Gammaproteobacteria</taxon>
        <taxon>Methylococcales</taxon>
        <taxon>Methylococcaceae</taxon>
        <taxon>Methylomonas</taxon>
    </lineage>
</organism>
<dbReference type="InterPro" id="IPR014710">
    <property type="entry name" value="RmlC-like_jellyroll"/>
</dbReference>
<evidence type="ECO:0000313" key="2">
    <source>
        <dbReference type="Proteomes" id="UP000078476"/>
    </source>
</evidence>
<dbReference type="CDD" id="cd02230">
    <property type="entry name" value="cupin_HP0902-like"/>
    <property type="match status" value="1"/>
</dbReference>
<dbReference type="OrthoDB" id="8265259at2"/>
<dbReference type="Proteomes" id="UP000078476">
    <property type="component" value="Unassembled WGS sequence"/>
</dbReference>
<dbReference type="SUPFAM" id="SSF51182">
    <property type="entry name" value="RmlC-like cupins"/>
    <property type="match status" value="1"/>
</dbReference>
<dbReference type="EMBL" id="LUUI01000066">
    <property type="protein sequence ID" value="OAI19445.1"/>
    <property type="molecule type" value="Genomic_DNA"/>
</dbReference>
<dbReference type="InterPro" id="IPR011051">
    <property type="entry name" value="RmlC_Cupin_sf"/>
</dbReference>